<accession>A0ACD3AKZ6</accession>
<protein>
    <submittedName>
        <fullName evidence="1">Uncharacterized protein</fullName>
    </submittedName>
</protein>
<evidence type="ECO:0000313" key="2">
    <source>
        <dbReference type="Proteomes" id="UP000308600"/>
    </source>
</evidence>
<reference evidence="1 2" key="1">
    <citation type="journal article" date="2019" name="Nat. Ecol. Evol.">
        <title>Megaphylogeny resolves global patterns of mushroom evolution.</title>
        <authorList>
            <person name="Varga T."/>
            <person name="Krizsan K."/>
            <person name="Foldi C."/>
            <person name="Dima B."/>
            <person name="Sanchez-Garcia M."/>
            <person name="Sanchez-Ramirez S."/>
            <person name="Szollosi G.J."/>
            <person name="Szarkandi J.G."/>
            <person name="Papp V."/>
            <person name="Albert L."/>
            <person name="Andreopoulos W."/>
            <person name="Angelini C."/>
            <person name="Antonin V."/>
            <person name="Barry K.W."/>
            <person name="Bougher N.L."/>
            <person name="Buchanan P."/>
            <person name="Buyck B."/>
            <person name="Bense V."/>
            <person name="Catcheside P."/>
            <person name="Chovatia M."/>
            <person name="Cooper J."/>
            <person name="Damon W."/>
            <person name="Desjardin D."/>
            <person name="Finy P."/>
            <person name="Geml J."/>
            <person name="Haridas S."/>
            <person name="Hughes K."/>
            <person name="Justo A."/>
            <person name="Karasinski D."/>
            <person name="Kautmanova I."/>
            <person name="Kiss B."/>
            <person name="Kocsube S."/>
            <person name="Kotiranta H."/>
            <person name="LaButti K.M."/>
            <person name="Lechner B.E."/>
            <person name="Liimatainen K."/>
            <person name="Lipzen A."/>
            <person name="Lukacs Z."/>
            <person name="Mihaltcheva S."/>
            <person name="Morgado L.N."/>
            <person name="Niskanen T."/>
            <person name="Noordeloos M.E."/>
            <person name="Ohm R.A."/>
            <person name="Ortiz-Santana B."/>
            <person name="Ovrebo C."/>
            <person name="Racz N."/>
            <person name="Riley R."/>
            <person name="Savchenko A."/>
            <person name="Shiryaev A."/>
            <person name="Soop K."/>
            <person name="Spirin V."/>
            <person name="Szebenyi C."/>
            <person name="Tomsovsky M."/>
            <person name="Tulloss R.E."/>
            <person name="Uehling J."/>
            <person name="Grigoriev I.V."/>
            <person name="Vagvolgyi C."/>
            <person name="Papp T."/>
            <person name="Martin F.M."/>
            <person name="Miettinen O."/>
            <person name="Hibbett D.S."/>
            <person name="Nagy L.G."/>
        </authorList>
    </citation>
    <scope>NUCLEOTIDE SEQUENCE [LARGE SCALE GENOMIC DNA]</scope>
    <source>
        <strain evidence="1 2">NL-1719</strain>
    </source>
</reference>
<evidence type="ECO:0000313" key="1">
    <source>
        <dbReference type="EMBL" id="TFK66603.1"/>
    </source>
</evidence>
<dbReference type="Proteomes" id="UP000308600">
    <property type="component" value="Unassembled WGS sequence"/>
</dbReference>
<gene>
    <name evidence="1" type="ORF">BDN72DRAFT_141986</name>
</gene>
<keyword evidence="2" id="KW-1185">Reference proteome</keyword>
<sequence length="527" mass="60026">MLVIFLLLSLLRVKALPISSSFSPNAPPSIPHTLIFGRSSSCGFNSDGRTLIDIVISCTLTIAICVYHAIHPNIPDPEASFWKVQLDKLKVTIHALIAPEVMIFWAMRQWVGARLIAKDVNQAFKDRNLDIMWTATHGHFVQMGGFCREDTRHVISTSMLVELIKENRINLKGLRLTREDINDRSKGDVLSKGFLILQTTWFILECITRRMTGLPLTELEVVTLAYAALNIVTCAFWFDKPLNVTRPNYLEIYTCRSVQTGLDDIGANTLEEKCATSPTTDNSVGDEDHPLALDDINIRSWRDIASGLSWGMEKPLISTITTRTRKLLHLGKIAEVPPSVRVEPYRRILFGLFIYLLKRPFCYIVAPFFDLMNDSTVDSQARYVPCYYSLKIPTEMWWIMWYPSCTIAFIFGAVHFLAWNSHFPTPVEQTLWRISTVATITVPFEWLVLGVVFDVHDRWKQPRLGRRTRVALQVLCFVWATFSFFAPLTYVIARICLMVQSLVSLRALPAEAYVDVAWTSLVPHFSS</sequence>
<proteinExistence type="predicted"/>
<dbReference type="EMBL" id="ML208400">
    <property type="protein sequence ID" value="TFK66603.1"/>
    <property type="molecule type" value="Genomic_DNA"/>
</dbReference>
<name>A0ACD3AKZ6_9AGAR</name>
<organism evidence="1 2">
    <name type="scientific">Pluteus cervinus</name>
    <dbReference type="NCBI Taxonomy" id="181527"/>
    <lineage>
        <taxon>Eukaryota</taxon>
        <taxon>Fungi</taxon>
        <taxon>Dikarya</taxon>
        <taxon>Basidiomycota</taxon>
        <taxon>Agaricomycotina</taxon>
        <taxon>Agaricomycetes</taxon>
        <taxon>Agaricomycetidae</taxon>
        <taxon>Agaricales</taxon>
        <taxon>Pluteineae</taxon>
        <taxon>Pluteaceae</taxon>
        <taxon>Pluteus</taxon>
    </lineage>
</organism>